<name>A0A418WP23_9SPHN</name>
<dbReference type="Proteomes" id="UP000286100">
    <property type="component" value="Unassembled WGS sequence"/>
</dbReference>
<accession>A0A418WP23</accession>
<evidence type="ECO:0000313" key="1">
    <source>
        <dbReference type="EMBL" id="RJF92987.1"/>
    </source>
</evidence>
<dbReference type="EMBL" id="QYUM01000002">
    <property type="protein sequence ID" value="RJF92987.1"/>
    <property type="molecule type" value="Genomic_DNA"/>
</dbReference>
<comment type="caution">
    <text evidence="1">The sequence shown here is derived from an EMBL/GenBank/DDBJ whole genome shotgun (WGS) entry which is preliminary data.</text>
</comment>
<protein>
    <recommendedName>
        <fullName evidence="3">Tail fiber assembly protein</fullName>
    </recommendedName>
</protein>
<evidence type="ECO:0008006" key="3">
    <source>
        <dbReference type="Google" id="ProtNLM"/>
    </source>
</evidence>
<dbReference type="AlphaFoldDB" id="A0A418WP23"/>
<reference evidence="1 2" key="1">
    <citation type="submission" date="2018-09" db="EMBL/GenBank/DDBJ databases">
        <authorList>
            <person name="Zhu H."/>
        </authorList>
    </citation>
    <scope>NUCLEOTIDE SEQUENCE [LARGE SCALE GENOMIC DNA]</scope>
    <source>
        <strain evidence="1 2">K2R01-6</strain>
    </source>
</reference>
<sequence length="146" mass="15558">MSRYFSPGSGGFFDTAIHAIVPSDAVPVTDAEYDALFEAQANGAIIKPHADGHPVAVPLAEPTLDERRARAVDRVKREAARRIDLIAPVWRQMNAIREGVPLDWSAIDAIREASDVLEAMIATSSAAQLAALDVAANDNWPATAAA</sequence>
<proteinExistence type="predicted"/>
<dbReference type="OrthoDB" id="7480553at2"/>
<dbReference type="RefSeq" id="WP_119759267.1">
    <property type="nucleotide sequence ID" value="NZ_QYUM01000002.1"/>
</dbReference>
<keyword evidence="2" id="KW-1185">Reference proteome</keyword>
<gene>
    <name evidence="1" type="ORF">D3876_00955</name>
</gene>
<evidence type="ECO:0000313" key="2">
    <source>
        <dbReference type="Proteomes" id="UP000286100"/>
    </source>
</evidence>
<organism evidence="1 2">
    <name type="scientific">Sphingomonas cavernae</name>
    <dbReference type="NCBI Taxonomy" id="2320861"/>
    <lineage>
        <taxon>Bacteria</taxon>
        <taxon>Pseudomonadati</taxon>
        <taxon>Pseudomonadota</taxon>
        <taxon>Alphaproteobacteria</taxon>
        <taxon>Sphingomonadales</taxon>
        <taxon>Sphingomonadaceae</taxon>
        <taxon>Sphingomonas</taxon>
    </lineage>
</organism>